<dbReference type="Proteomes" id="UP000244496">
    <property type="component" value="Chromosome"/>
</dbReference>
<dbReference type="KEGG" id="geh:HYN69_04445"/>
<dbReference type="SUPFAM" id="SSF55961">
    <property type="entry name" value="Bet v1-like"/>
    <property type="match status" value="1"/>
</dbReference>
<dbReference type="OrthoDB" id="9805228at2"/>
<keyword evidence="4" id="KW-1185">Reference proteome</keyword>
<evidence type="ECO:0000256" key="1">
    <source>
        <dbReference type="ARBA" id="ARBA00006817"/>
    </source>
</evidence>
<protein>
    <recommendedName>
        <fullName evidence="2">Activator of Hsp90 ATPase homologue 1/2-like C-terminal domain-containing protein</fullName>
    </recommendedName>
</protein>
<dbReference type="InterPro" id="IPR013538">
    <property type="entry name" value="ASHA1/2-like_C"/>
</dbReference>
<organism evidence="3 4">
    <name type="scientific">Paragemmobacter aquarius</name>
    <dbReference type="NCBI Taxonomy" id="2169400"/>
    <lineage>
        <taxon>Bacteria</taxon>
        <taxon>Pseudomonadati</taxon>
        <taxon>Pseudomonadota</taxon>
        <taxon>Alphaproteobacteria</taxon>
        <taxon>Rhodobacterales</taxon>
        <taxon>Paracoccaceae</taxon>
        <taxon>Paragemmobacter</taxon>
    </lineage>
</organism>
<dbReference type="Gene3D" id="3.30.530.20">
    <property type="match status" value="1"/>
</dbReference>
<dbReference type="EMBL" id="CP028918">
    <property type="protein sequence ID" value="AWB47859.1"/>
    <property type="molecule type" value="Genomic_DNA"/>
</dbReference>
<evidence type="ECO:0000313" key="3">
    <source>
        <dbReference type="EMBL" id="AWB47859.1"/>
    </source>
</evidence>
<proteinExistence type="inferred from homology"/>
<accession>A0A2S0UJ69</accession>
<dbReference type="InterPro" id="IPR023393">
    <property type="entry name" value="START-like_dom_sf"/>
</dbReference>
<evidence type="ECO:0000259" key="2">
    <source>
        <dbReference type="Pfam" id="PF08327"/>
    </source>
</evidence>
<dbReference type="Pfam" id="PF08327">
    <property type="entry name" value="AHSA1"/>
    <property type="match status" value="1"/>
</dbReference>
<dbReference type="AlphaFoldDB" id="A0A2S0UJ69"/>
<reference evidence="3 4" key="1">
    <citation type="submission" date="2018-04" db="EMBL/GenBank/DDBJ databases">
        <title>Genome sequencing of Gemmobacter.</title>
        <authorList>
            <person name="Yi H."/>
            <person name="Baek M.-G."/>
        </authorList>
    </citation>
    <scope>NUCLEOTIDE SEQUENCE [LARGE SCALE GENOMIC DNA]</scope>
    <source>
        <strain evidence="3 4">HYN0069</strain>
    </source>
</reference>
<feature type="domain" description="Activator of Hsp90 ATPase homologue 1/2-like C-terminal" evidence="2">
    <location>
        <begin position="29"/>
        <end position="160"/>
    </location>
</feature>
<evidence type="ECO:0000313" key="4">
    <source>
        <dbReference type="Proteomes" id="UP000244496"/>
    </source>
</evidence>
<comment type="similarity">
    <text evidence="1">Belongs to the AHA1 family.</text>
</comment>
<sequence length="162" mass="17635">MDPDPSPFHLAKTGDRSVTVTMGFASPGQRLLRAHIDPDILPRWLGTPDLSLSVGHVDPRPGGRFDIEARFPEGPRSVASGQFVDLAETRIRLEARLDTGIFAGIAPRPVQITLEIEAEAHGTRLTLSLRFADRTTRDAALNGSLAATLDRAYSRLDALLQD</sequence>
<name>A0A2S0UJ69_9RHOB</name>
<gene>
    <name evidence="3" type="ORF">HYN69_04445</name>
</gene>